<evidence type="ECO:0000313" key="3">
    <source>
        <dbReference type="Proteomes" id="UP000030686"/>
    </source>
</evidence>
<feature type="compositionally biased region" description="Polar residues" evidence="1">
    <location>
        <begin position="331"/>
        <end position="355"/>
    </location>
</feature>
<reference evidence="2" key="1">
    <citation type="journal article" date="2014" name="Nat. Commun.">
        <title>Multiple recent horizontal transfers of a large genomic region in cheese making fungi.</title>
        <authorList>
            <person name="Cheeseman K."/>
            <person name="Ropars J."/>
            <person name="Renault P."/>
            <person name="Dupont J."/>
            <person name="Gouzy J."/>
            <person name="Branca A."/>
            <person name="Abraham A.L."/>
            <person name="Ceppi M."/>
            <person name="Conseiller E."/>
            <person name="Debuchy R."/>
            <person name="Malagnac F."/>
            <person name="Goarin A."/>
            <person name="Silar P."/>
            <person name="Lacoste S."/>
            <person name="Sallet E."/>
            <person name="Bensimon A."/>
            <person name="Giraud T."/>
            <person name="Brygoo Y."/>
        </authorList>
    </citation>
    <scope>NUCLEOTIDE SEQUENCE [LARGE SCALE GENOMIC DNA]</scope>
    <source>
        <strain evidence="2">FM164</strain>
    </source>
</reference>
<dbReference type="AlphaFoldDB" id="W6QCE4"/>
<feature type="region of interest" description="Disordered" evidence="1">
    <location>
        <begin position="308"/>
        <end position="416"/>
    </location>
</feature>
<accession>W6QCE4</accession>
<feature type="compositionally biased region" description="Polar residues" evidence="1">
    <location>
        <begin position="309"/>
        <end position="319"/>
    </location>
</feature>
<feature type="compositionally biased region" description="Low complexity" evidence="1">
    <location>
        <begin position="134"/>
        <end position="148"/>
    </location>
</feature>
<proteinExistence type="predicted"/>
<keyword evidence="3" id="KW-1185">Reference proteome</keyword>
<feature type="compositionally biased region" description="Basic and acidic residues" evidence="1">
    <location>
        <begin position="320"/>
        <end position="330"/>
    </location>
</feature>
<feature type="region of interest" description="Disordered" evidence="1">
    <location>
        <begin position="127"/>
        <end position="151"/>
    </location>
</feature>
<evidence type="ECO:0000256" key="1">
    <source>
        <dbReference type="SAM" id="MobiDB-lite"/>
    </source>
</evidence>
<feature type="compositionally biased region" description="Basic and acidic residues" evidence="1">
    <location>
        <begin position="356"/>
        <end position="372"/>
    </location>
</feature>
<dbReference type="OrthoDB" id="4450707at2759"/>
<dbReference type="Proteomes" id="UP000030686">
    <property type="component" value="Unassembled WGS sequence"/>
</dbReference>
<protein>
    <submittedName>
        <fullName evidence="2">Genomic scaffold, ProqFM164S02</fullName>
    </submittedName>
</protein>
<dbReference type="EMBL" id="HG792016">
    <property type="protein sequence ID" value="CDM31844.1"/>
    <property type="molecule type" value="Genomic_DNA"/>
</dbReference>
<evidence type="ECO:0000313" key="2">
    <source>
        <dbReference type="EMBL" id="CDM31844.1"/>
    </source>
</evidence>
<sequence>MAQSPAAQDASRLSPFQVEVTEYACPDSVLEAPEETHERLRTSTPSYLTEMDESMLEDPSDTATVSQSVSTESHFISSTAPRVSYEVTASGELMITEGIQTSNPTTPARGPRPGPPPALVSFDRIAQGLPPKPASSSTTATTHPPSLSVERLIGPKQPIPARILDLFEQWHEAEPNTEHPAALTGRAPSTWKNFRAFSDDADECELSVFQILLKCQNRRILSYRIMILHSQNGPEELVVFGQPRPKFKGPWNKGVKGLYLLDWSEIEKKGEVRACGIKLWRTDDKNIAFSAYMFDDGRKCTRFLDHNAGNKQASSSTPKKQSDGNEHVEDTQSISSEPPFSPSRSGHQIPSSLSRAENETEDRTPRASRWDHPSPMWAKSISPVPTPNNYDGFRSLASPWKPQKRRRSSWSSNDQDSDPIRFKLMSDVSDQVRVFKTLDAKVLFEKAWDFYKGVDNRTGLLCTIAGLDGVRYVGDGCVDEFDILQEDIMKSSCGDEDRVVEVKPAMGF</sequence>
<gene>
    <name evidence="2" type="ORF">PROQFM164_S02g001995</name>
</gene>
<name>W6QCE4_PENRF</name>
<dbReference type="OMA" id="YRIMILH"/>
<organism evidence="2 3">
    <name type="scientific">Penicillium roqueforti (strain FM164)</name>
    <dbReference type="NCBI Taxonomy" id="1365484"/>
    <lineage>
        <taxon>Eukaryota</taxon>
        <taxon>Fungi</taxon>
        <taxon>Dikarya</taxon>
        <taxon>Ascomycota</taxon>
        <taxon>Pezizomycotina</taxon>
        <taxon>Eurotiomycetes</taxon>
        <taxon>Eurotiomycetidae</taxon>
        <taxon>Eurotiales</taxon>
        <taxon>Aspergillaceae</taxon>
        <taxon>Penicillium</taxon>
    </lineage>
</organism>